<evidence type="ECO:0000313" key="18">
    <source>
        <dbReference type="Proteomes" id="UP000291343"/>
    </source>
</evidence>
<dbReference type="Proteomes" id="UP000291343">
    <property type="component" value="Unassembled WGS sequence"/>
</dbReference>
<evidence type="ECO:0000256" key="2">
    <source>
        <dbReference type="ARBA" id="ARBA00008422"/>
    </source>
</evidence>
<comment type="catalytic activity">
    <reaction evidence="12">
        <text>1D-myo-inositol hexakisphosphate + H2O = 1D-myo-inositol 1,2,4,5,6-pentakisphosphate + phosphate</text>
        <dbReference type="Rhea" id="RHEA:16989"/>
        <dbReference type="ChEBI" id="CHEBI:15377"/>
        <dbReference type="ChEBI" id="CHEBI:43474"/>
        <dbReference type="ChEBI" id="CHEBI:57798"/>
        <dbReference type="ChEBI" id="CHEBI:58130"/>
        <dbReference type="EC" id="3.1.3.62"/>
    </reaction>
    <physiologicalReaction direction="left-to-right" evidence="12">
        <dbReference type="Rhea" id="RHEA:16990"/>
    </physiologicalReaction>
</comment>
<keyword evidence="18" id="KW-1185">Reference proteome</keyword>
<comment type="similarity">
    <text evidence="2">Belongs to the histidine acid phosphatase family. MINPP1 subfamily.</text>
</comment>
<feature type="compositionally biased region" description="Basic and acidic residues" evidence="14">
    <location>
        <begin position="22"/>
        <end position="38"/>
    </location>
</feature>
<evidence type="ECO:0000256" key="8">
    <source>
        <dbReference type="ARBA" id="ARBA00023136"/>
    </source>
</evidence>
<evidence type="ECO:0000256" key="4">
    <source>
        <dbReference type="ARBA" id="ARBA00013040"/>
    </source>
</evidence>
<evidence type="ECO:0000256" key="5">
    <source>
        <dbReference type="ARBA" id="ARBA00018097"/>
    </source>
</evidence>
<dbReference type="EMBL" id="QKKF02025466">
    <property type="protein sequence ID" value="RZF36829.1"/>
    <property type="molecule type" value="Genomic_DNA"/>
</dbReference>
<evidence type="ECO:0000256" key="13">
    <source>
        <dbReference type="ARBA" id="ARBA00043832"/>
    </source>
</evidence>
<evidence type="ECO:0000256" key="15">
    <source>
        <dbReference type="SAM" id="Phobius"/>
    </source>
</evidence>
<gene>
    <name evidence="17" type="ORF">LSTR_LSTR012707</name>
</gene>
<evidence type="ECO:0000256" key="12">
    <source>
        <dbReference type="ARBA" id="ARBA00043691"/>
    </source>
</evidence>
<organism evidence="17 18">
    <name type="scientific">Laodelphax striatellus</name>
    <name type="common">Small brown planthopper</name>
    <name type="synonym">Delphax striatella</name>
    <dbReference type="NCBI Taxonomy" id="195883"/>
    <lineage>
        <taxon>Eukaryota</taxon>
        <taxon>Metazoa</taxon>
        <taxon>Ecdysozoa</taxon>
        <taxon>Arthropoda</taxon>
        <taxon>Hexapoda</taxon>
        <taxon>Insecta</taxon>
        <taxon>Pterygota</taxon>
        <taxon>Neoptera</taxon>
        <taxon>Paraneoptera</taxon>
        <taxon>Hemiptera</taxon>
        <taxon>Auchenorrhyncha</taxon>
        <taxon>Fulgoroidea</taxon>
        <taxon>Delphacidae</taxon>
        <taxon>Criomorphinae</taxon>
        <taxon>Laodelphax</taxon>
    </lineage>
</organism>
<dbReference type="GO" id="GO:0016020">
    <property type="term" value="C:membrane"/>
    <property type="evidence" value="ECO:0007669"/>
    <property type="project" value="UniProtKB-SubCell"/>
</dbReference>
<comment type="caution">
    <text evidence="17">The sequence shown here is derived from an EMBL/GenBank/DDBJ whole genome shotgun (WGS) entry which is preliminary data.</text>
</comment>
<comment type="catalytic activity">
    <reaction evidence="13">
        <text>(2R)-2,3-bisphosphoglycerate + H2O = (2R)-2-phosphoglycerate + phosphate</text>
        <dbReference type="Rhea" id="RHEA:27381"/>
        <dbReference type="ChEBI" id="CHEBI:15377"/>
        <dbReference type="ChEBI" id="CHEBI:43474"/>
        <dbReference type="ChEBI" id="CHEBI:58248"/>
        <dbReference type="ChEBI" id="CHEBI:58289"/>
        <dbReference type="EC" id="3.1.3.80"/>
    </reaction>
    <physiologicalReaction direction="left-to-right" evidence="13">
        <dbReference type="Rhea" id="RHEA:27382"/>
    </physiologicalReaction>
</comment>
<dbReference type="OrthoDB" id="6509975at2759"/>
<keyword evidence="7" id="KW-0378">Hydrolase</keyword>
<dbReference type="PANTHER" id="PTHR20963:SF8">
    <property type="entry name" value="MULTIPLE INOSITOL POLYPHOSPHATE PHOSPHATASE 1"/>
    <property type="match status" value="1"/>
</dbReference>
<dbReference type="Pfam" id="PF00328">
    <property type="entry name" value="His_Phos_2"/>
    <property type="match status" value="1"/>
</dbReference>
<evidence type="ECO:0000256" key="1">
    <source>
        <dbReference type="ARBA" id="ARBA00004370"/>
    </source>
</evidence>
<feature type="transmembrane region" description="Helical" evidence="15">
    <location>
        <begin position="563"/>
        <end position="585"/>
    </location>
</feature>
<evidence type="ECO:0000256" key="10">
    <source>
        <dbReference type="ARBA" id="ARBA00043668"/>
    </source>
</evidence>
<accession>A0A482WTA1</accession>
<comment type="subcellular location">
    <subcellularLocation>
        <location evidence="1">Membrane</location>
    </subcellularLocation>
</comment>
<dbReference type="InterPro" id="IPR000560">
    <property type="entry name" value="His_Pase_clade-2"/>
</dbReference>
<keyword evidence="6 16" id="KW-0732">Signal</keyword>
<dbReference type="STRING" id="195883.A0A482WTA1"/>
<feature type="signal peptide" evidence="16">
    <location>
        <begin position="1"/>
        <end position="24"/>
    </location>
</feature>
<proteinExistence type="inferred from homology"/>
<evidence type="ECO:0000256" key="9">
    <source>
        <dbReference type="ARBA" id="ARBA00031642"/>
    </source>
</evidence>
<protein>
    <recommendedName>
        <fullName evidence="5">Multiple inositol polyphosphate phosphatase 1</fullName>
        <ecNumber evidence="4">3.1.3.62</ecNumber>
        <ecNumber evidence="3">3.1.3.80</ecNumber>
    </recommendedName>
    <alternativeName>
        <fullName evidence="9">2,3-bisphosphoglycerate 3-phosphatase</fullName>
    </alternativeName>
</protein>
<evidence type="ECO:0000256" key="6">
    <source>
        <dbReference type="ARBA" id="ARBA00022729"/>
    </source>
</evidence>
<dbReference type="PANTHER" id="PTHR20963">
    <property type="entry name" value="MULTIPLE INOSITOL POLYPHOSPHATE PHOSPHATASE-RELATED"/>
    <property type="match status" value="1"/>
</dbReference>
<dbReference type="CDD" id="cd07061">
    <property type="entry name" value="HP_HAP_like"/>
    <property type="match status" value="1"/>
</dbReference>
<dbReference type="EC" id="3.1.3.80" evidence="3"/>
<dbReference type="EC" id="3.1.3.62" evidence="4"/>
<evidence type="ECO:0000256" key="7">
    <source>
        <dbReference type="ARBA" id="ARBA00022801"/>
    </source>
</evidence>
<dbReference type="InterPro" id="IPR029033">
    <property type="entry name" value="His_PPase_superfam"/>
</dbReference>
<dbReference type="GO" id="GO:0052745">
    <property type="term" value="F:inositol phosphate phosphatase activity"/>
    <property type="evidence" value="ECO:0007669"/>
    <property type="project" value="TreeGrafter"/>
</dbReference>
<dbReference type="SUPFAM" id="SSF53254">
    <property type="entry name" value="Phosphoglycerate mutase-like"/>
    <property type="match status" value="1"/>
</dbReference>
<feature type="chain" id="PRO_5019760714" description="Multiple inositol polyphosphate phosphatase 1" evidence="16">
    <location>
        <begin position="25"/>
        <end position="607"/>
    </location>
</feature>
<dbReference type="AlphaFoldDB" id="A0A482WTA1"/>
<comment type="catalytic activity">
    <reaction evidence="11">
        <text>1D-myo-inositol 1,2,4,5,6-pentakisphosphate + H2O = 1D-myo-inositol 1,2,5,6-tetrakisphosphate + phosphate</text>
        <dbReference type="Rhea" id="RHEA:77115"/>
        <dbReference type="ChEBI" id="CHEBI:15377"/>
        <dbReference type="ChEBI" id="CHEBI:43474"/>
        <dbReference type="ChEBI" id="CHEBI:57798"/>
        <dbReference type="ChEBI" id="CHEBI:195535"/>
        <dbReference type="EC" id="3.1.3.62"/>
    </reaction>
    <physiologicalReaction direction="left-to-right" evidence="11">
        <dbReference type="Rhea" id="RHEA:77116"/>
    </physiologicalReaction>
</comment>
<keyword evidence="15" id="KW-0812">Transmembrane</keyword>
<evidence type="ECO:0000256" key="14">
    <source>
        <dbReference type="SAM" id="MobiDB-lite"/>
    </source>
</evidence>
<dbReference type="GO" id="GO:0003993">
    <property type="term" value="F:acid phosphatase activity"/>
    <property type="evidence" value="ECO:0007669"/>
    <property type="project" value="TreeGrafter"/>
</dbReference>
<dbReference type="Gene3D" id="3.40.50.1240">
    <property type="entry name" value="Phosphoglycerate mutase-like"/>
    <property type="match status" value="1"/>
</dbReference>
<keyword evidence="15" id="KW-1133">Transmembrane helix</keyword>
<feature type="region of interest" description="Disordered" evidence="14">
    <location>
        <begin position="22"/>
        <end position="45"/>
    </location>
</feature>
<keyword evidence="8 15" id="KW-0472">Membrane</keyword>
<evidence type="ECO:0000256" key="16">
    <source>
        <dbReference type="SAM" id="SignalP"/>
    </source>
</evidence>
<evidence type="ECO:0000313" key="17">
    <source>
        <dbReference type="EMBL" id="RZF36829.1"/>
    </source>
</evidence>
<feature type="region of interest" description="Disordered" evidence="14">
    <location>
        <begin position="59"/>
        <end position="79"/>
    </location>
</feature>
<reference evidence="17 18" key="1">
    <citation type="journal article" date="2017" name="Gigascience">
        <title>Genome sequence of the small brown planthopper, Laodelphax striatellus.</title>
        <authorList>
            <person name="Zhu J."/>
            <person name="Jiang F."/>
            <person name="Wang X."/>
            <person name="Yang P."/>
            <person name="Bao Y."/>
            <person name="Zhao W."/>
            <person name="Wang W."/>
            <person name="Lu H."/>
            <person name="Wang Q."/>
            <person name="Cui N."/>
            <person name="Li J."/>
            <person name="Chen X."/>
            <person name="Luo L."/>
            <person name="Yu J."/>
            <person name="Kang L."/>
            <person name="Cui F."/>
        </authorList>
    </citation>
    <scope>NUCLEOTIDE SEQUENCE [LARGE SCALE GENOMIC DNA]</scope>
    <source>
        <strain evidence="17">Lst14</strain>
    </source>
</reference>
<comment type="catalytic activity">
    <reaction evidence="10">
        <text>1D-myo-inositol 1,2,5,6-tetrakisphosphate + H2O = 1D-myo-inositol 1,2,6-trisphosphate + phosphate</text>
        <dbReference type="Rhea" id="RHEA:77119"/>
        <dbReference type="ChEBI" id="CHEBI:15377"/>
        <dbReference type="ChEBI" id="CHEBI:43474"/>
        <dbReference type="ChEBI" id="CHEBI:195535"/>
        <dbReference type="ChEBI" id="CHEBI:195537"/>
        <dbReference type="EC" id="3.1.3.62"/>
    </reaction>
    <physiologicalReaction direction="left-to-right" evidence="10">
        <dbReference type="Rhea" id="RHEA:77120"/>
    </physiologicalReaction>
</comment>
<sequence length="607" mass="69800">MKYLYFLLTTILLVSTIIQSKKEADNDDNDSNKDEKSEGQGGIGNDLLKNLEKLSNFLGDSAESSSDEDDDDNGGGSSAFGNADNSTYCYSRDDNPYKYFSTKTLYPQYNDSAQFAPIPGCKSRYIWMTMRHGIRYATTSKCIQYIQLTDFRDKIIENVGSEKAKLCMEDVFGFLFWMPDDLRKAKPNGLTPNGREQILDFGKLLKASFGHLFPEKYDPDKIQIDYTDEDKSIDSVEAMMEALFGNRSLPSDPTGVLSKQLYVKCKRPRFNMDRETKQNYTYLMEHSPQADLMCLRVSEKLGFLDEPLDYYNVSILYNACQYELAWGRVTSPWCSVFEKEDLELMEYIGDISYYYFCGPGNPYNMLQGCVILKDLIHQLLSAAEAFENDLPHHTVSLYMGHSTSVLHVAAQLGIINDQQHLTHHNYESNPNRRYRTSIVAPYNANIMIVLYECTFNDRYQIKILLNEKPVIYPGICDPETGLCSLHSFQKLFKDFITWEECSHKYCSHSIDQICHFLDIPKEECDLVKTQMQDLDRGEPQKAAGPERQPKSEQKIRKMNRLNAFVIFVILTAFAYVVVSFLDSYYPLPAADKKKKDHESKQKKKEVK</sequence>
<name>A0A482WTA1_LAOST</name>
<dbReference type="InParanoid" id="A0A482WTA1"/>
<evidence type="ECO:0000256" key="11">
    <source>
        <dbReference type="ARBA" id="ARBA00043671"/>
    </source>
</evidence>
<dbReference type="GO" id="GO:0034417">
    <property type="term" value="F:bisphosphoglycerate 3-phosphatase activity"/>
    <property type="evidence" value="ECO:0007669"/>
    <property type="project" value="UniProtKB-EC"/>
</dbReference>
<dbReference type="SMR" id="A0A482WTA1"/>
<evidence type="ECO:0000256" key="3">
    <source>
        <dbReference type="ARBA" id="ARBA00012976"/>
    </source>
</evidence>